<feature type="region of interest" description="Disordered" evidence="1">
    <location>
        <begin position="1"/>
        <end position="40"/>
    </location>
</feature>
<keyword evidence="3" id="KW-1185">Reference proteome</keyword>
<dbReference type="EMBL" id="JXJN01024815">
    <property type="status" value="NOT_ANNOTATED_CDS"/>
    <property type="molecule type" value="Genomic_DNA"/>
</dbReference>
<organism evidence="2 3">
    <name type="scientific">Glossina palpalis gambiensis</name>
    <dbReference type="NCBI Taxonomy" id="67801"/>
    <lineage>
        <taxon>Eukaryota</taxon>
        <taxon>Metazoa</taxon>
        <taxon>Ecdysozoa</taxon>
        <taxon>Arthropoda</taxon>
        <taxon>Hexapoda</taxon>
        <taxon>Insecta</taxon>
        <taxon>Pterygota</taxon>
        <taxon>Neoptera</taxon>
        <taxon>Endopterygota</taxon>
        <taxon>Diptera</taxon>
        <taxon>Brachycera</taxon>
        <taxon>Muscomorpha</taxon>
        <taxon>Hippoboscoidea</taxon>
        <taxon>Glossinidae</taxon>
        <taxon>Glossina</taxon>
    </lineage>
</organism>
<proteinExistence type="predicted"/>
<evidence type="ECO:0000313" key="2">
    <source>
        <dbReference type="EnsemblMetazoa" id="GPPI047828-PA"/>
    </source>
</evidence>
<protein>
    <submittedName>
        <fullName evidence="2">Uncharacterized protein</fullName>
    </submittedName>
</protein>
<dbReference type="Proteomes" id="UP000092460">
    <property type="component" value="Unassembled WGS sequence"/>
</dbReference>
<reference evidence="2" key="2">
    <citation type="submission" date="2020-05" db="UniProtKB">
        <authorList>
            <consortium name="EnsemblMetazoa"/>
        </authorList>
    </citation>
    <scope>IDENTIFICATION</scope>
    <source>
        <strain evidence="2">IAEA</strain>
    </source>
</reference>
<dbReference type="VEuPathDB" id="VectorBase:GPPI047828"/>
<evidence type="ECO:0000256" key="1">
    <source>
        <dbReference type="SAM" id="MobiDB-lite"/>
    </source>
</evidence>
<reference evidence="3" key="1">
    <citation type="submission" date="2015-01" db="EMBL/GenBank/DDBJ databases">
        <authorList>
            <person name="Aksoy S."/>
            <person name="Warren W."/>
            <person name="Wilson R.K."/>
        </authorList>
    </citation>
    <scope>NUCLEOTIDE SEQUENCE [LARGE SCALE GENOMIC DNA]</scope>
    <source>
        <strain evidence="3">IAEA</strain>
    </source>
</reference>
<sequence length="286" mass="32275">MPIRRRQAEGNLPVQNNACLRRKKPGDGFQPHFKRKPSPLSKSNVVEELIVKNIDMAKQIGLDVRAVVCDWNKSYANLLDCEIEEEPEEDCVPFGLDGEIRFLRLYTASGLGRYIRDQLKCSHCLHDMTKEERDFCKEVMGEPMAKDPVNTIILTNEHIKPAFSKPAVNNAFDAACEVFYAVMRSYMLEADVGKQFFATVIANIDFFKSDGSCVSGSMHRQNLLGNTKHCRHKDLTFTTRRTIYSNKSLPGLNIEAESNLIILIVKDNVGGKSQPSSSYSRHNRSG</sequence>
<evidence type="ECO:0000313" key="3">
    <source>
        <dbReference type="Proteomes" id="UP000092460"/>
    </source>
</evidence>
<dbReference type="AlphaFoldDB" id="A0A1B0C354"/>
<accession>A0A1B0C354</accession>
<dbReference type="EnsemblMetazoa" id="GPPI047828-RA">
    <property type="protein sequence ID" value="GPPI047828-PA"/>
    <property type="gene ID" value="GPPI047828"/>
</dbReference>
<name>A0A1B0C354_9MUSC</name>